<dbReference type="Gene3D" id="1.10.10.10">
    <property type="entry name" value="Winged helix-like DNA-binding domain superfamily/Winged helix DNA-binding domain"/>
    <property type="match status" value="1"/>
</dbReference>
<dbReference type="Pfam" id="PF04492">
    <property type="entry name" value="Phage_rep_O"/>
    <property type="match status" value="1"/>
</dbReference>
<accession>A0ABY2YQR2</accession>
<feature type="compositionally biased region" description="Low complexity" evidence="1">
    <location>
        <begin position="129"/>
        <end position="147"/>
    </location>
</feature>
<feature type="region of interest" description="Disordered" evidence="1">
    <location>
        <begin position="108"/>
        <end position="159"/>
    </location>
</feature>
<feature type="compositionally biased region" description="Basic and acidic residues" evidence="1">
    <location>
        <begin position="149"/>
        <end position="159"/>
    </location>
</feature>
<proteinExistence type="predicted"/>
<dbReference type="InterPro" id="IPR036388">
    <property type="entry name" value="WH-like_DNA-bd_sf"/>
</dbReference>
<organism evidence="3 4">
    <name type="scientific">Haemophilus haemolyticus</name>
    <dbReference type="NCBI Taxonomy" id="726"/>
    <lineage>
        <taxon>Bacteria</taxon>
        <taxon>Pseudomonadati</taxon>
        <taxon>Pseudomonadota</taxon>
        <taxon>Gammaproteobacteria</taxon>
        <taxon>Pasteurellales</taxon>
        <taxon>Pasteurellaceae</taxon>
        <taxon>Haemophilus</taxon>
    </lineage>
</organism>
<reference evidence="3 4" key="1">
    <citation type="submission" date="2019-01" db="EMBL/GenBank/DDBJ databases">
        <title>Comparative genomic analysis identifies haemin-independent Haemophilus haemolyticus: a formal re-classification of Haemophilus intermedius.</title>
        <authorList>
            <person name="Harris T.M."/>
            <person name="Price E.P."/>
            <person name="Sarovich D.S."/>
            <person name="Norskov-Lauritsen N."/>
            <person name="Beissbarth J."/>
            <person name="Chang A.B."/>
            <person name="Smith-Vaughan H.C."/>
        </authorList>
    </citation>
    <scope>NUCLEOTIDE SEQUENCE [LARGE SCALE GENOMIC DNA]</scope>
    <source>
        <strain evidence="3 4">CCUG 15949</strain>
    </source>
</reference>
<comment type="caution">
    <text evidence="3">The sequence shown here is derived from an EMBL/GenBank/DDBJ whole genome shotgun (WGS) entry which is preliminary data.</text>
</comment>
<evidence type="ECO:0000313" key="4">
    <source>
        <dbReference type="Proteomes" id="UP000318353"/>
    </source>
</evidence>
<dbReference type="EMBL" id="SDPH01000004">
    <property type="protein sequence ID" value="TPH07165.1"/>
    <property type="molecule type" value="Genomic_DNA"/>
</dbReference>
<feature type="region of interest" description="Disordered" evidence="1">
    <location>
        <begin position="254"/>
        <end position="273"/>
    </location>
</feature>
<keyword evidence="4" id="KW-1185">Reference proteome</keyword>
<dbReference type="InterPro" id="IPR006497">
    <property type="entry name" value="Phage_lambda_VrpO_N"/>
</dbReference>
<evidence type="ECO:0000259" key="2">
    <source>
        <dbReference type="Pfam" id="PF04492"/>
    </source>
</evidence>
<feature type="domain" description="Bacteriophage lambda Replication protein O N-terminal" evidence="2">
    <location>
        <begin position="11"/>
        <end position="91"/>
    </location>
</feature>
<gene>
    <name evidence="3" type="ORF">EUX50_02300</name>
</gene>
<dbReference type="RefSeq" id="WP_140585881.1">
    <property type="nucleotide sequence ID" value="NZ_SDPH01000004.1"/>
</dbReference>
<name>A0ABY2YQR2_HAEHA</name>
<evidence type="ECO:0000256" key="1">
    <source>
        <dbReference type="SAM" id="MobiDB-lite"/>
    </source>
</evidence>
<sequence>MSNESKFIPNFLQVPNAVIDELLPDLTGAELKCYLVVIRKTKGWNKESDNISISQFMKATGLSNSAVIKACESLVKYGLLIKKNGARNTGVYAVNSYSKTTCEESSPVKKVHSTCEESSQVTYEKSSHTKNNIKNTTQNNNSSSSGKDSPTEENGKKKFVYTDDDMRAANWIFELIKNLSPNAKTPSFANWANEIRLMRERDNRTHKEICELFRWANQDQFWATNILSPSKLREKWDQLEIKRKSSIAIKRKESFEEKNSSDWASPEKMMGAF</sequence>
<dbReference type="Proteomes" id="UP000318353">
    <property type="component" value="Unassembled WGS sequence"/>
</dbReference>
<protein>
    <submittedName>
        <fullName evidence="3">Helix-turn-helix domain-containing protein</fullName>
    </submittedName>
</protein>
<evidence type="ECO:0000313" key="3">
    <source>
        <dbReference type="EMBL" id="TPH07165.1"/>
    </source>
</evidence>